<protein>
    <recommendedName>
        <fullName evidence="3">cysteine desulfurase</fullName>
        <ecNumber evidence="3">2.8.1.7</ecNumber>
    </recommendedName>
</protein>
<dbReference type="EMBL" id="FQXV01000015">
    <property type="protein sequence ID" value="SHI21104.1"/>
    <property type="molecule type" value="Genomic_DNA"/>
</dbReference>
<dbReference type="Gene3D" id="3.90.1150.10">
    <property type="entry name" value="Aspartate Aminotransferase, domain 1"/>
    <property type="match status" value="1"/>
</dbReference>
<dbReference type="STRING" id="1123282.SAMN02745823_03449"/>
<dbReference type="Gene3D" id="3.40.640.10">
    <property type="entry name" value="Type I PLP-dependent aspartate aminotransferase-like (Major domain)"/>
    <property type="match status" value="1"/>
</dbReference>
<evidence type="ECO:0000256" key="1">
    <source>
        <dbReference type="ARBA" id="ARBA00001933"/>
    </source>
</evidence>
<keyword evidence="9" id="KW-1185">Reference proteome</keyword>
<dbReference type="PANTHER" id="PTHR43586:SF8">
    <property type="entry name" value="CYSTEINE DESULFURASE 1, CHLOROPLASTIC"/>
    <property type="match status" value="1"/>
</dbReference>
<dbReference type="InterPro" id="IPR015422">
    <property type="entry name" value="PyrdxlP-dep_Trfase_small"/>
</dbReference>
<dbReference type="NCBIfam" id="TIGR01979">
    <property type="entry name" value="sufS"/>
    <property type="match status" value="1"/>
</dbReference>
<keyword evidence="4" id="KW-0808">Transferase</keyword>
<accession>A0A1M5ZA52</accession>
<dbReference type="EC" id="2.8.1.7" evidence="3"/>
<evidence type="ECO:0000256" key="5">
    <source>
        <dbReference type="ARBA" id="ARBA00022898"/>
    </source>
</evidence>
<proteinExistence type="inferred from homology"/>
<feature type="domain" description="Aminotransferase class V" evidence="7">
    <location>
        <begin position="94"/>
        <end position="463"/>
    </location>
</feature>
<evidence type="ECO:0000256" key="4">
    <source>
        <dbReference type="ARBA" id="ARBA00022679"/>
    </source>
</evidence>
<evidence type="ECO:0000256" key="2">
    <source>
        <dbReference type="ARBA" id="ARBA00010447"/>
    </source>
</evidence>
<dbReference type="PIRSF" id="PIRSF005572">
    <property type="entry name" value="NifS"/>
    <property type="match status" value="1"/>
</dbReference>
<dbReference type="CDD" id="cd06453">
    <property type="entry name" value="SufS_like"/>
    <property type="match status" value="1"/>
</dbReference>
<comment type="catalytic activity">
    <reaction evidence="6">
        <text>(sulfur carrier)-H + L-cysteine = (sulfur carrier)-SH + L-alanine</text>
        <dbReference type="Rhea" id="RHEA:43892"/>
        <dbReference type="Rhea" id="RHEA-COMP:14737"/>
        <dbReference type="Rhea" id="RHEA-COMP:14739"/>
        <dbReference type="ChEBI" id="CHEBI:29917"/>
        <dbReference type="ChEBI" id="CHEBI:35235"/>
        <dbReference type="ChEBI" id="CHEBI:57972"/>
        <dbReference type="ChEBI" id="CHEBI:64428"/>
        <dbReference type="EC" id="2.8.1.7"/>
    </reaction>
</comment>
<dbReference type="RefSeq" id="WP_073081912.1">
    <property type="nucleotide sequence ID" value="NZ_FQXV01000015.1"/>
</dbReference>
<dbReference type="PANTHER" id="PTHR43586">
    <property type="entry name" value="CYSTEINE DESULFURASE"/>
    <property type="match status" value="1"/>
</dbReference>
<keyword evidence="5" id="KW-0663">Pyridoxal phosphate</keyword>
<dbReference type="Pfam" id="PF00266">
    <property type="entry name" value="Aminotran_5"/>
    <property type="match status" value="1"/>
</dbReference>
<reference evidence="8 9" key="1">
    <citation type="submission" date="2016-11" db="EMBL/GenBank/DDBJ databases">
        <authorList>
            <person name="Jaros S."/>
            <person name="Januszkiewicz K."/>
            <person name="Wedrychowicz H."/>
        </authorList>
    </citation>
    <scope>NUCLEOTIDE SEQUENCE [LARGE SCALE GENOMIC DNA]</scope>
    <source>
        <strain evidence="8 9">DSM 10068</strain>
    </source>
</reference>
<dbReference type="GO" id="GO:0006534">
    <property type="term" value="P:cysteine metabolic process"/>
    <property type="evidence" value="ECO:0007669"/>
    <property type="project" value="InterPro"/>
</dbReference>
<dbReference type="Proteomes" id="UP000183995">
    <property type="component" value="Unassembled WGS sequence"/>
</dbReference>
<comment type="similarity">
    <text evidence="2">Belongs to the class-V pyridoxal-phosphate-dependent aminotransferase family. Csd subfamily.</text>
</comment>
<name>A0A1M5ZA52_9FIRM</name>
<gene>
    <name evidence="8" type="ORF">SAMN02745823_03449</name>
</gene>
<dbReference type="InterPro" id="IPR015421">
    <property type="entry name" value="PyrdxlP-dep_Trfase_major"/>
</dbReference>
<dbReference type="InterPro" id="IPR010970">
    <property type="entry name" value="Cys_dSase_SufS"/>
</dbReference>
<dbReference type="SUPFAM" id="SSF53383">
    <property type="entry name" value="PLP-dependent transferases"/>
    <property type="match status" value="1"/>
</dbReference>
<sequence length="475" mass="51445">MITNNADVERLIFDEARRYYPELFGAGAAAGRDAENLLGRAGVSSPVFNGFEAWPLFLDNTPAPLPAPLPRSGIAGVRDDFPILNEKVNGKNLIWFDNAATTQKPQCVIDRLRRFYEHENSNVHRGAHTLARRSTDAYEGARRAMAEFLGASSPDEIVFVRGTTEGINLVARAWGEGAVSEGDEILVSELEHHANIVPWQFLCRKTGAVLRSFPVDDTGQVLLPEYKRLLSRKTKLVAFAHVSNVLGTITPAEELTRLAHEAGALVLIDGAQAAAHLPVDVRALGADFYVFSGHKIFGPTGVGVLYGRYALLDGMAPYQGGGNMIEDVTMAESRFKKPPHKFEAGTGNIADAVGLESAVRYVAALGLPAVERYEHELLAYMAARIQSVPGLVTVGSAARKSGIVSFYLRGIDSDDAARYLDGAGIAVRAGHHCAQPVLRRFGLEKIVRASLAVYNTPEEIDAFIDALKSLARRGT</sequence>
<evidence type="ECO:0000313" key="8">
    <source>
        <dbReference type="EMBL" id="SHI21104.1"/>
    </source>
</evidence>
<evidence type="ECO:0000313" key="9">
    <source>
        <dbReference type="Proteomes" id="UP000183995"/>
    </source>
</evidence>
<dbReference type="InterPro" id="IPR016454">
    <property type="entry name" value="Cysteine_dSase"/>
</dbReference>
<evidence type="ECO:0000259" key="7">
    <source>
        <dbReference type="Pfam" id="PF00266"/>
    </source>
</evidence>
<evidence type="ECO:0000256" key="3">
    <source>
        <dbReference type="ARBA" id="ARBA00012239"/>
    </source>
</evidence>
<organism evidence="8 9">
    <name type="scientific">Sporobacter termitidis DSM 10068</name>
    <dbReference type="NCBI Taxonomy" id="1123282"/>
    <lineage>
        <taxon>Bacteria</taxon>
        <taxon>Bacillati</taxon>
        <taxon>Bacillota</taxon>
        <taxon>Clostridia</taxon>
        <taxon>Eubacteriales</taxon>
        <taxon>Oscillospiraceae</taxon>
        <taxon>Sporobacter</taxon>
    </lineage>
</organism>
<comment type="cofactor">
    <cofactor evidence="1">
        <name>pyridoxal 5'-phosphate</name>
        <dbReference type="ChEBI" id="CHEBI:597326"/>
    </cofactor>
</comment>
<evidence type="ECO:0000256" key="6">
    <source>
        <dbReference type="ARBA" id="ARBA00050776"/>
    </source>
</evidence>
<dbReference type="GO" id="GO:0030170">
    <property type="term" value="F:pyridoxal phosphate binding"/>
    <property type="evidence" value="ECO:0007669"/>
    <property type="project" value="InterPro"/>
</dbReference>
<dbReference type="InterPro" id="IPR000192">
    <property type="entry name" value="Aminotrans_V_dom"/>
</dbReference>
<dbReference type="AlphaFoldDB" id="A0A1M5ZA52"/>
<dbReference type="InterPro" id="IPR015424">
    <property type="entry name" value="PyrdxlP-dep_Trfase"/>
</dbReference>
<dbReference type="GO" id="GO:0031071">
    <property type="term" value="F:cysteine desulfurase activity"/>
    <property type="evidence" value="ECO:0007669"/>
    <property type="project" value="UniProtKB-EC"/>
</dbReference>